<keyword evidence="2" id="KW-1185">Reference proteome</keyword>
<protein>
    <submittedName>
        <fullName evidence="1">2'-5' RNA ligase superfamily protein</fullName>
    </submittedName>
</protein>
<dbReference type="SUPFAM" id="SSF55144">
    <property type="entry name" value="LigT-like"/>
    <property type="match status" value="1"/>
</dbReference>
<proteinExistence type="predicted"/>
<dbReference type="InterPro" id="IPR009097">
    <property type="entry name" value="Cyclic_Pdiesterase"/>
</dbReference>
<organism evidence="1 2">
    <name type="scientific">Actinoplanes lutulentus</name>
    <dbReference type="NCBI Taxonomy" id="1287878"/>
    <lineage>
        <taxon>Bacteria</taxon>
        <taxon>Bacillati</taxon>
        <taxon>Actinomycetota</taxon>
        <taxon>Actinomycetes</taxon>
        <taxon>Micromonosporales</taxon>
        <taxon>Micromonosporaceae</taxon>
        <taxon>Actinoplanes</taxon>
    </lineage>
</organism>
<gene>
    <name evidence="1" type="ORF">B0I29_12217</name>
</gene>
<comment type="caution">
    <text evidence="1">The sequence shown here is derived from an EMBL/GenBank/DDBJ whole genome shotgun (WGS) entry which is preliminary data.</text>
</comment>
<dbReference type="OrthoDB" id="3397424at2"/>
<sequence>MLYAIELFLDERADADVRRMWAALDERGVRSLGGIPGADHHPHVTLSVFSGGDLVRIADVLRPVLAEAVGLPLTLGSLGFFLTGEAPAFLGVVPSSRLLEVHRRVHSALEPLVDGIWPYYRPDALVPHCTLAVGVTDKAQVIEVVSAFPMPVQATVAAVYLVELPGGQARTCLTQPAAGLP</sequence>
<dbReference type="EMBL" id="QLMJ01000022">
    <property type="protein sequence ID" value="RAK27634.1"/>
    <property type="molecule type" value="Genomic_DNA"/>
</dbReference>
<evidence type="ECO:0000313" key="1">
    <source>
        <dbReference type="EMBL" id="RAK27634.1"/>
    </source>
</evidence>
<dbReference type="GO" id="GO:0016874">
    <property type="term" value="F:ligase activity"/>
    <property type="evidence" value="ECO:0007669"/>
    <property type="project" value="UniProtKB-KW"/>
</dbReference>
<dbReference type="Gene3D" id="3.90.1140.10">
    <property type="entry name" value="Cyclic phosphodiesterase"/>
    <property type="match status" value="1"/>
</dbReference>
<keyword evidence="1" id="KW-0436">Ligase</keyword>
<name>A0A327Z1K0_9ACTN</name>
<evidence type="ECO:0000313" key="2">
    <source>
        <dbReference type="Proteomes" id="UP000249341"/>
    </source>
</evidence>
<dbReference type="Pfam" id="PF13563">
    <property type="entry name" value="2_5_RNA_ligase2"/>
    <property type="match status" value="1"/>
</dbReference>
<dbReference type="Proteomes" id="UP000249341">
    <property type="component" value="Unassembled WGS sequence"/>
</dbReference>
<dbReference type="PANTHER" id="PTHR36039:SF2">
    <property type="entry name" value="RNA LIGASE_CYCLIC NUCLEOTIDE PHOSPHODIESTERASE FAMILY PROTEIN"/>
    <property type="match status" value="1"/>
</dbReference>
<dbReference type="RefSeq" id="WP_111653747.1">
    <property type="nucleotide sequence ID" value="NZ_JACHWI010000008.1"/>
</dbReference>
<accession>A0A327Z1K0</accession>
<dbReference type="AlphaFoldDB" id="A0A327Z1K0"/>
<reference evidence="1 2" key="1">
    <citation type="submission" date="2018-06" db="EMBL/GenBank/DDBJ databases">
        <title>Genomic Encyclopedia of Type Strains, Phase III (KMG-III): the genomes of soil and plant-associated and newly described type strains.</title>
        <authorList>
            <person name="Whitman W."/>
        </authorList>
    </citation>
    <scope>NUCLEOTIDE SEQUENCE [LARGE SCALE GENOMIC DNA]</scope>
    <source>
        <strain evidence="1 2">CGMCC 4.7090</strain>
    </source>
</reference>
<dbReference type="PANTHER" id="PTHR36039">
    <property type="match status" value="1"/>
</dbReference>